<organism evidence="9 10">
    <name type="scientific">Kroppenstedtia guangzhouensis</name>
    <dbReference type="NCBI Taxonomy" id="1274356"/>
    <lineage>
        <taxon>Bacteria</taxon>
        <taxon>Bacillati</taxon>
        <taxon>Bacillota</taxon>
        <taxon>Bacilli</taxon>
        <taxon>Bacillales</taxon>
        <taxon>Thermoactinomycetaceae</taxon>
        <taxon>Kroppenstedtia</taxon>
    </lineage>
</organism>
<dbReference type="Gene3D" id="3.30.240.20">
    <property type="entry name" value="bsu07140 like domains"/>
    <property type="match status" value="2"/>
</dbReference>
<dbReference type="PANTHER" id="PTHR34582">
    <property type="entry name" value="UPF0702 TRANSMEMBRANE PROTEIN YCAP"/>
    <property type="match status" value="1"/>
</dbReference>
<keyword evidence="5 7" id="KW-1133">Transmembrane helix</keyword>
<comment type="similarity">
    <text evidence="2">Belongs to the UPF0702 family.</text>
</comment>
<feature type="transmembrane region" description="Helical" evidence="7">
    <location>
        <begin position="6"/>
        <end position="26"/>
    </location>
</feature>
<sequence length="228" mass="26387">MQEPMTMMIRALFIYLFVLLIMRLMGKREIGKLSVFDLVVSIMIADFAVISIENTNMLFVYGLLPIVVMMAAQILFSWLSLKSSTIRNIIDGKPTYIIKNGKINENEMKKHRYNMDDLLLQLREHKIANVDDVEFAILETTGKLTVFPKEGKSPLKKEDLLPSRRVSRLPIPLVIDSQIQRDSLKMIGQDEAWLRDQLQRYGYKDLNQVFFVSVDHTGKLYVDARDDD</sequence>
<keyword evidence="3" id="KW-1003">Cell membrane</keyword>
<accession>A0ABQ1GBB0</accession>
<dbReference type="EMBL" id="BMEX01000003">
    <property type="protein sequence ID" value="GGA40316.1"/>
    <property type="molecule type" value="Genomic_DNA"/>
</dbReference>
<evidence type="ECO:0000313" key="10">
    <source>
        <dbReference type="Proteomes" id="UP000617979"/>
    </source>
</evidence>
<feature type="transmembrane region" description="Helical" evidence="7">
    <location>
        <begin position="58"/>
        <end position="79"/>
    </location>
</feature>
<keyword evidence="10" id="KW-1185">Reference proteome</keyword>
<reference evidence="10" key="1">
    <citation type="journal article" date="2019" name="Int. J. Syst. Evol. Microbiol.">
        <title>The Global Catalogue of Microorganisms (GCM) 10K type strain sequencing project: providing services to taxonomists for standard genome sequencing and annotation.</title>
        <authorList>
            <consortium name="The Broad Institute Genomics Platform"/>
            <consortium name="The Broad Institute Genome Sequencing Center for Infectious Disease"/>
            <person name="Wu L."/>
            <person name="Ma J."/>
        </authorList>
    </citation>
    <scope>NUCLEOTIDE SEQUENCE [LARGE SCALE GENOMIC DNA]</scope>
    <source>
        <strain evidence="10">CGMCC 1.12404</strain>
    </source>
</reference>
<name>A0ABQ1GBB0_9BACL</name>
<evidence type="ECO:0000259" key="8">
    <source>
        <dbReference type="Pfam" id="PF04239"/>
    </source>
</evidence>
<gene>
    <name evidence="9" type="primary">yrbG</name>
    <name evidence="9" type="ORF">GCM10007416_11610</name>
</gene>
<dbReference type="InterPro" id="IPR007353">
    <property type="entry name" value="DUF421"/>
</dbReference>
<evidence type="ECO:0000256" key="4">
    <source>
        <dbReference type="ARBA" id="ARBA00022692"/>
    </source>
</evidence>
<evidence type="ECO:0000256" key="5">
    <source>
        <dbReference type="ARBA" id="ARBA00022989"/>
    </source>
</evidence>
<feature type="transmembrane region" description="Helical" evidence="7">
    <location>
        <begin position="33"/>
        <end position="52"/>
    </location>
</feature>
<protein>
    <submittedName>
        <fullName evidence="9">UPF0702 transmembrane protein YrbG</fullName>
    </submittedName>
</protein>
<dbReference type="PANTHER" id="PTHR34582:SF6">
    <property type="entry name" value="UPF0702 TRANSMEMBRANE PROTEIN YCAP"/>
    <property type="match status" value="1"/>
</dbReference>
<evidence type="ECO:0000256" key="3">
    <source>
        <dbReference type="ARBA" id="ARBA00022475"/>
    </source>
</evidence>
<feature type="domain" description="YetF C-terminal" evidence="8">
    <location>
        <begin position="82"/>
        <end position="214"/>
    </location>
</feature>
<evidence type="ECO:0000256" key="7">
    <source>
        <dbReference type="SAM" id="Phobius"/>
    </source>
</evidence>
<evidence type="ECO:0000256" key="1">
    <source>
        <dbReference type="ARBA" id="ARBA00004651"/>
    </source>
</evidence>
<keyword evidence="4 7" id="KW-0812">Transmembrane</keyword>
<dbReference type="RefSeq" id="WP_229735923.1">
    <property type="nucleotide sequence ID" value="NZ_BMEX01000003.1"/>
</dbReference>
<dbReference type="Pfam" id="PF04239">
    <property type="entry name" value="DUF421"/>
    <property type="match status" value="1"/>
</dbReference>
<evidence type="ECO:0000313" key="9">
    <source>
        <dbReference type="EMBL" id="GGA40316.1"/>
    </source>
</evidence>
<dbReference type="Proteomes" id="UP000617979">
    <property type="component" value="Unassembled WGS sequence"/>
</dbReference>
<proteinExistence type="inferred from homology"/>
<comment type="subcellular location">
    <subcellularLocation>
        <location evidence="1">Cell membrane</location>
        <topology evidence="1">Multi-pass membrane protein</topology>
    </subcellularLocation>
</comment>
<comment type="caution">
    <text evidence="9">The sequence shown here is derived from an EMBL/GenBank/DDBJ whole genome shotgun (WGS) entry which is preliminary data.</text>
</comment>
<evidence type="ECO:0000256" key="6">
    <source>
        <dbReference type="ARBA" id="ARBA00023136"/>
    </source>
</evidence>
<keyword evidence="6 7" id="KW-0472">Membrane</keyword>
<dbReference type="InterPro" id="IPR023090">
    <property type="entry name" value="UPF0702_alpha/beta_dom_sf"/>
</dbReference>
<evidence type="ECO:0000256" key="2">
    <source>
        <dbReference type="ARBA" id="ARBA00006448"/>
    </source>
</evidence>